<dbReference type="Gene3D" id="3.80.10.10">
    <property type="entry name" value="Ribonuclease Inhibitor"/>
    <property type="match status" value="3"/>
</dbReference>
<comment type="caution">
    <text evidence="6">The sequence shown here is derived from an EMBL/GenBank/DDBJ whole genome shotgun (WGS) entry which is preliminary data.</text>
</comment>
<dbReference type="InterPro" id="IPR026906">
    <property type="entry name" value="LRR_5"/>
</dbReference>
<evidence type="ECO:0000256" key="1">
    <source>
        <dbReference type="ARBA" id="ARBA00022614"/>
    </source>
</evidence>
<name>A0ABD3UQH6_SINWO</name>
<keyword evidence="1" id="KW-0433">Leucine-rich repeat</keyword>
<evidence type="ECO:0000313" key="6">
    <source>
        <dbReference type="EMBL" id="KAL3851774.1"/>
    </source>
</evidence>
<dbReference type="EMBL" id="JBJQND010000015">
    <property type="protein sequence ID" value="KAL3851774.1"/>
    <property type="molecule type" value="Genomic_DNA"/>
</dbReference>
<dbReference type="Pfam" id="PF13306">
    <property type="entry name" value="LRR_5"/>
    <property type="match status" value="2"/>
</dbReference>
<feature type="signal peptide" evidence="5">
    <location>
        <begin position="1"/>
        <end position="24"/>
    </location>
</feature>
<reference evidence="6 7" key="1">
    <citation type="submission" date="2024-11" db="EMBL/GenBank/DDBJ databases">
        <title>Chromosome-level genome assembly of the freshwater bivalve Anodonta woodiana.</title>
        <authorList>
            <person name="Chen X."/>
        </authorList>
    </citation>
    <scope>NUCLEOTIDE SEQUENCE [LARGE SCALE GENOMIC DNA]</scope>
    <source>
        <strain evidence="6">MN2024</strain>
        <tissue evidence="6">Gills</tissue>
    </source>
</reference>
<evidence type="ECO:0000313" key="7">
    <source>
        <dbReference type="Proteomes" id="UP001634394"/>
    </source>
</evidence>
<proteinExistence type="predicted"/>
<dbReference type="PANTHER" id="PTHR24373">
    <property type="entry name" value="SLIT RELATED LEUCINE-RICH REPEAT NEURONAL PROTEIN"/>
    <property type="match status" value="1"/>
</dbReference>
<evidence type="ECO:0000256" key="2">
    <source>
        <dbReference type="ARBA" id="ARBA00022729"/>
    </source>
</evidence>
<dbReference type="PROSITE" id="PS51450">
    <property type="entry name" value="LRR"/>
    <property type="match status" value="1"/>
</dbReference>
<evidence type="ECO:0000256" key="5">
    <source>
        <dbReference type="SAM" id="SignalP"/>
    </source>
</evidence>
<keyword evidence="4" id="KW-1133">Transmembrane helix</keyword>
<dbReference type="InterPro" id="IPR050328">
    <property type="entry name" value="Dev_Immune_Receptor"/>
</dbReference>
<dbReference type="PANTHER" id="PTHR24373:SF395">
    <property type="entry name" value="IG-LIKE DOMAIN-CONTAINING PROTEIN"/>
    <property type="match status" value="1"/>
</dbReference>
<gene>
    <name evidence="6" type="ORF">ACJMK2_015483</name>
</gene>
<keyword evidence="3" id="KW-0677">Repeat</keyword>
<organism evidence="6 7">
    <name type="scientific">Sinanodonta woodiana</name>
    <name type="common">Chinese pond mussel</name>
    <name type="synonym">Anodonta woodiana</name>
    <dbReference type="NCBI Taxonomy" id="1069815"/>
    <lineage>
        <taxon>Eukaryota</taxon>
        <taxon>Metazoa</taxon>
        <taxon>Spiralia</taxon>
        <taxon>Lophotrochozoa</taxon>
        <taxon>Mollusca</taxon>
        <taxon>Bivalvia</taxon>
        <taxon>Autobranchia</taxon>
        <taxon>Heteroconchia</taxon>
        <taxon>Palaeoheterodonta</taxon>
        <taxon>Unionida</taxon>
        <taxon>Unionoidea</taxon>
        <taxon>Unionidae</taxon>
        <taxon>Unioninae</taxon>
        <taxon>Sinanodonta</taxon>
    </lineage>
</organism>
<dbReference type="SMART" id="SM00369">
    <property type="entry name" value="LRR_TYP"/>
    <property type="match status" value="5"/>
</dbReference>
<protein>
    <submittedName>
        <fullName evidence="6">Uncharacterized protein</fullName>
    </submittedName>
</protein>
<keyword evidence="4" id="KW-0812">Transmembrane</keyword>
<evidence type="ECO:0000256" key="3">
    <source>
        <dbReference type="ARBA" id="ARBA00022737"/>
    </source>
</evidence>
<dbReference type="Proteomes" id="UP001634394">
    <property type="component" value="Unassembled WGS sequence"/>
</dbReference>
<dbReference type="InterPro" id="IPR032675">
    <property type="entry name" value="LRR_dom_sf"/>
</dbReference>
<keyword evidence="2 5" id="KW-0732">Signal</keyword>
<dbReference type="InterPro" id="IPR003591">
    <property type="entry name" value="Leu-rich_rpt_typical-subtyp"/>
</dbReference>
<dbReference type="SUPFAM" id="SSF52047">
    <property type="entry name" value="RNI-like"/>
    <property type="match status" value="1"/>
</dbReference>
<accession>A0ABD3UQH6</accession>
<sequence length="534" mass="60048">MSLQSLRCTCWLLVLLGYKGSGDSCPEMAPCECSKRYLPTEYASNGWAEPFASFKDAFILSCSDTGLTEIPDFNPVLNKSINAIWLSHNKIKVVEEHSFQGMKLSAISLDGNPLERVHRNAFSHMANSLESLTLGRTRLHFKEGIHFLEGLTNLRELDLSYTKHEMEILPSNFFRPFNVQSLVSLERLVLSGMEFSDIEIDTFVGMETIKSLEMCSLPLQTIPNALSRLTELRHLDLTDGPPLNITRDAMKHFKYLQHLQISRRGLKSSPGHALQELDSLVHLDLSDNDIRDFGDESFSGKYKLRTLIIGGNPTHFTDNMFQRIEMTLDHLDISRMELTELPLKSLRKLKKLQILVADENLFKSINADFFSGLKLNHISINNVPNLTNINDDAFMNMKSPLGLSLVDTGIKSLAFIANSRPCLFGKVKVGGTSIPCDCQLEKLLHSGIVTDSLSGSCSFPGEITKYWFITYNGIQVNVGGYRKLNSRLLSVCGHSKLDIQCPLRMSSGHKQYTLSAFYVLISIIIIFMHFTILI</sequence>
<feature type="chain" id="PRO_5044836580" evidence="5">
    <location>
        <begin position="25"/>
        <end position="534"/>
    </location>
</feature>
<evidence type="ECO:0000256" key="4">
    <source>
        <dbReference type="SAM" id="Phobius"/>
    </source>
</evidence>
<keyword evidence="4" id="KW-0472">Membrane</keyword>
<feature type="transmembrane region" description="Helical" evidence="4">
    <location>
        <begin position="512"/>
        <end position="533"/>
    </location>
</feature>
<keyword evidence="7" id="KW-1185">Reference proteome</keyword>
<dbReference type="InterPro" id="IPR001611">
    <property type="entry name" value="Leu-rich_rpt"/>
</dbReference>
<dbReference type="AlphaFoldDB" id="A0ABD3UQH6"/>